<dbReference type="EnsemblMetazoa" id="AMIN003678-RA">
    <property type="protein sequence ID" value="AMIN003678-PA"/>
    <property type="gene ID" value="AMIN003678"/>
</dbReference>
<keyword evidence="2" id="KW-1185">Reference proteome</keyword>
<evidence type="ECO:0000313" key="2">
    <source>
        <dbReference type="Proteomes" id="UP000075920"/>
    </source>
</evidence>
<sequence>MYAERVKQIRRTLAALVPPNPNLTVFDRSQMAQADEFYVRCQQQRDFYRDRTDLLQQLPEFRRPLKRSFSQLTNPTEHYLRLHRCSTGYSAGRRY</sequence>
<dbReference type="Proteomes" id="UP000075920">
    <property type="component" value="Unassembled WGS sequence"/>
</dbReference>
<reference evidence="2" key="1">
    <citation type="submission" date="2013-03" db="EMBL/GenBank/DDBJ databases">
        <title>The Genome Sequence of Anopheles minimus MINIMUS1.</title>
        <authorList>
            <consortium name="The Broad Institute Genomics Platform"/>
            <person name="Neafsey D.E."/>
            <person name="Walton C."/>
            <person name="Walker B."/>
            <person name="Young S.K."/>
            <person name="Zeng Q."/>
            <person name="Gargeya S."/>
            <person name="Fitzgerald M."/>
            <person name="Haas B."/>
            <person name="Abouelleil A."/>
            <person name="Allen A.W."/>
            <person name="Alvarado L."/>
            <person name="Arachchi H.M."/>
            <person name="Berlin A.M."/>
            <person name="Chapman S.B."/>
            <person name="Gainer-Dewar J."/>
            <person name="Goldberg J."/>
            <person name="Griggs A."/>
            <person name="Gujja S."/>
            <person name="Hansen M."/>
            <person name="Howarth C."/>
            <person name="Imamovic A."/>
            <person name="Ireland A."/>
            <person name="Larimer J."/>
            <person name="McCowan C."/>
            <person name="Murphy C."/>
            <person name="Pearson M."/>
            <person name="Poon T.W."/>
            <person name="Priest M."/>
            <person name="Roberts A."/>
            <person name="Saif S."/>
            <person name="Shea T."/>
            <person name="Sisk P."/>
            <person name="Sykes S."/>
            <person name="Wortman J."/>
            <person name="Nusbaum C."/>
            <person name="Birren B."/>
        </authorList>
    </citation>
    <scope>NUCLEOTIDE SEQUENCE [LARGE SCALE GENOMIC DNA]</scope>
    <source>
        <strain evidence="2">MINIMUS1</strain>
    </source>
</reference>
<protein>
    <submittedName>
        <fullName evidence="1">Uncharacterized protein</fullName>
    </submittedName>
</protein>
<dbReference type="AlphaFoldDB" id="A0A182W022"/>
<reference evidence="1" key="2">
    <citation type="submission" date="2020-05" db="UniProtKB">
        <authorList>
            <consortium name="EnsemblMetazoa"/>
        </authorList>
    </citation>
    <scope>IDENTIFICATION</scope>
    <source>
        <strain evidence="1">MINIMUS1</strain>
    </source>
</reference>
<name>A0A182W022_9DIPT</name>
<organism evidence="1 2">
    <name type="scientific">Anopheles minimus</name>
    <dbReference type="NCBI Taxonomy" id="112268"/>
    <lineage>
        <taxon>Eukaryota</taxon>
        <taxon>Metazoa</taxon>
        <taxon>Ecdysozoa</taxon>
        <taxon>Arthropoda</taxon>
        <taxon>Hexapoda</taxon>
        <taxon>Insecta</taxon>
        <taxon>Pterygota</taxon>
        <taxon>Neoptera</taxon>
        <taxon>Endopterygota</taxon>
        <taxon>Diptera</taxon>
        <taxon>Nematocera</taxon>
        <taxon>Culicoidea</taxon>
        <taxon>Culicidae</taxon>
        <taxon>Anophelinae</taxon>
        <taxon>Anopheles</taxon>
    </lineage>
</organism>
<evidence type="ECO:0000313" key="1">
    <source>
        <dbReference type="EnsemblMetazoa" id="AMIN003678-PA"/>
    </source>
</evidence>
<proteinExistence type="predicted"/>
<accession>A0A182W022</accession>
<dbReference type="VEuPathDB" id="VectorBase:AMIN003678"/>